<reference evidence="3 4" key="1">
    <citation type="submission" date="2024-08" db="EMBL/GenBank/DDBJ databases">
        <title>Gnathostoma spinigerum genome.</title>
        <authorList>
            <person name="Gonzalez-Bertolin B."/>
            <person name="Monzon S."/>
            <person name="Zaballos A."/>
            <person name="Jimenez P."/>
            <person name="Dekumyoy P."/>
            <person name="Varona S."/>
            <person name="Cuesta I."/>
            <person name="Sumanam S."/>
            <person name="Adisakwattana P."/>
            <person name="Gasser R.B."/>
            <person name="Hernandez-Gonzalez A."/>
            <person name="Young N.D."/>
            <person name="Perteguer M.J."/>
        </authorList>
    </citation>
    <scope>NUCLEOTIDE SEQUENCE [LARGE SCALE GENOMIC DNA]</scope>
    <source>
        <strain evidence="3">AL3</strain>
        <tissue evidence="3">Liver</tissue>
    </source>
</reference>
<name>A0ABD6ETM1_9BILA</name>
<feature type="domain" description="Globin" evidence="2">
    <location>
        <begin position="26"/>
        <end position="136"/>
    </location>
</feature>
<evidence type="ECO:0000313" key="4">
    <source>
        <dbReference type="Proteomes" id="UP001608902"/>
    </source>
</evidence>
<dbReference type="SUPFAM" id="SSF46458">
    <property type="entry name" value="Globin-like"/>
    <property type="match status" value="1"/>
</dbReference>
<accession>A0ABD6ETM1</accession>
<keyword evidence="1" id="KW-0479">Metal-binding</keyword>
<keyword evidence="1" id="KW-0408">Iron</keyword>
<gene>
    <name evidence="3" type="ORF">AB6A40_007353</name>
</gene>
<protein>
    <recommendedName>
        <fullName evidence="2">Globin domain-containing protein</fullName>
    </recommendedName>
</protein>
<comment type="similarity">
    <text evidence="1">Belongs to the globin family.</text>
</comment>
<evidence type="ECO:0000313" key="3">
    <source>
        <dbReference type="EMBL" id="MFH4980644.1"/>
    </source>
</evidence>
<keyword evidence="1" id="KW-0561">Oxygen transport</keyword>
<proteinExistence type="inferred from homology"/>
<evidence type="ECO:0000256" key="1">
    <source>
        <dbReference type="RuleBase" id="RU000356"/>
    </source>
</evidence>
<keyword evidence="1" id="KW-0813">Transport</keyword>
<comment type="caution">
    <text evidence="3">The sequence shown here is derived from an EMBL/GenBank/DDBJ whole genome shotgun (WGS) entry which is preliminary data.</text>
</comment>
<keyword evidence="4" id="KW-1185">Reference proteome</keyword>
<dbReference type="Pfam" id="PF00042">
    <property type="entry name" value="Globin"/>
    <property type="match status" value="1"/>
</dbReference>
<sequence length="143" mass="16617">MVNVDLLKQHCAQYKLSRNNAGEYHRHLFKLHPEMAPFYDAEDLDPDSVPKSQKFLMYGMTELQSFFSLPAAFGDEHKWRSALANFKEHYEDVGIPMKEFNKTTDAFLAAMEKNAGGVTAEQKANWEELLAKAYEDMKKWGWY</sequence>
<organism evidence="3 4">
    <name type="scientific">Gnathostoma spinigerum</name>
    <dbReference type="NCBI Taxonomy" id="75299"/>
    <lineage>
        <taxon>Eukaryota</taxon>
        <taxon>Metazoa</taxon>
        <taxon>Ecdysozoa</taxon>
        <taxon>Nematoda</taxon>
        <taxon>Chromadorea</taxon>
        <taxon>Rhabditida</taxon>
        <taxon>Spirurina</taxon>
        <taxon>Gnathostomatomorpha</taxon>
        <taxon>Gnathostomatoidea</taxon>
        <taxon>Gnathostomatidae</taxon>
        <taxon>Gnathostoma</taxon>
    </lineage>
</organism>
<dbReference type="GO" id="GO:0005344">
    <property type="term" value="F:oxygen carrier activity"/>
    <property type="evidence" value="ECO:0007669"/>
    <property type="project" value="UniProtKB-KW"/>
</dbReference>
<evidence type="ECO:0000259" key="2">
    <source>
        <dbReference type="Pfam" id="PF00042"/>
    </source>
</evidence>
<dbReference type="Gene3D" id="1.10.490.10">
    <property type="entry name" value="Globins"/>
    <property type="match status" value="1"/>
</dbReference>
<keyword evidence="1" id="KW-0349">Heme</keyword>
<dbReference type="Proteomes" id="UP001608902">
    <property type="component" value="Unassembled WGS sequence"/>
</dbReference>
<dbReference type="InterPro" id="IPR009050">
    <property type="entry name" value="Globin-like_sf"/>
</dbReference>
<dbReference type="InterPro" id="IPR012292">
    <property type="entry name" value="Globin/Proto"/>
</dbReference>
<dbReference type="AlphaFoldDB" id="A0ABD6ETM1"/>
<dbReference type="InterPro" id="IPR000971">
    <property type="entry name" value="Globin"/>
</dbReference>
<dbReference type="EMBL" id="JBGFUD010005860">
    <property type="protein sequence ID" value="MFH4980644.1"/>
    <property type="molecule type" value="Genomic_DNA"/>
</dbReference>